<dbReference type="RefSeq" id="WP_070065293.1">
    <property type="nucleotide sequence ID" value="NZ_MJMG01000010.1"/>
</dbReference>
<keyword evidence="1" id="KW-0175">Coiled coil</keyword>
<dbReference type="OrthoDB" id="7165989at2"/>
<evidence type="ECO:0000256" key="1">
    <source>
        <dbReference type="SAM" id="Coils"/>
    </source>
</evidence>
<name>A0A1E7QJ09_WOLPI</name>
<evidence type="ECO:0000313" key="2">
    <source>
        <dbReference type="EMBL" id="OEY86445.1"/>
    </source>
</evidence>
<evidence type="ECO:0000313" key="3">
    <source>
        <dbReference type="Proteomes" id="UP000175679"/>
    </source>
</evidence>
<feature type="coiled-coil region" evidence="1">
    <location>
        <begin position="227"/>
        <end position="254"/>
    </location>
</feature>
<keyword evidence="3" id="KW-1185">Reference proteome</keyword>
<accession>A0A1E7QJ09</accession>
<comment type="caution">
    <text evidence="2">The sequence shown here is derived from an EMBL/GenBank/DDBJ whole genome shotgun (WGS) entry which is preliminary data.</text>
</comment>
<protein>
    <submittedName>
        <fullName evidence="2">Uncharacterized protein</fullName>
    </submittedName>
</protein>
<gene>
    <name evidence="2" type="ORF">BIY23_03965</name>
</gene>
<organism evidence="2 3">
    <name type="scientific">Wolbachia pipientis</name>
    <dbReference type="NCBI Taxonomy" id="955"/>
    <lineage>
        <taxon>Bacteria</taxon>
        <taxon>Pseudomonadati</taxon>
        <taxon>Pseudomonadota</taxon>
        <taxon>Alphaproteobacteria</taxon>
        <taxon>Rickettsiales</taxon>
        <taxon>Anaplasmataceae</taxon>
        <taxon>Wolbachieae</taxon>
        <taxon>Wolbachia</taxon>
    </lineage>
</organism>
<dbReference type="Proteomes" id="UP000175679">
    <property type="component" value="Unassembled WGS sequence"/>
</dbReference>
<sequence length="327" mass="37872">MVKFLPEETPIAMLWLVKDPAELKSDQLPMPDNERYPYKARLLNWADSEPHRRIRFYYISTGLTLEQEQKLLDLSNPEKGGKSNIEVVDFNTEFQGSYNLDFLKNENIPFVWKIDILRLIPLLKDGPMIYFDFDILPVKNKKIGEIEMNDVGYKMAAYRGSMENSILAVESTNNIIVTAVYNTISDLIDNKELLDIVLSKRRLVANCVHYNHVVNGLHIAAAKYVYENKNEATLEKLEQELKEWIKRNFDTMKMIDNDNSKINLDINEYFSCKGNFDIKNDLSWTGKNQCNLYGNDNGNSEINDIDININDKAQTIDNNEIKRNKGI</sequence>
<proteinExistence type="predicted"/>
<reference evidence="2 3" key="1">
    <citation type="submission" date="2016-09" db="EMBL/GenBank/DDBJ databases">
        <title>Genomic evidence for plant-parasitic nematodes as the earliest Wolbachia hosts.</title>
        <authorList>
            <person name="Brown A.M."/>
            <person name="Wasala S.K."/>
            <person name="Howe D.K."/>
            <person name="Peetz A.B."/>
            <person name="Zasada I.A."/>
            <person name="Denver D.R."/>
        </authorList>
    </citation>
    <scope>NUCLEOTIDE SEQUENCE [LARGE SCALE GENOMIC DNA]</scope>
    <source>
        <strain evidence="3">wPpe</strain>
    </source>
</reference>
<dbReference type="EMBL" id="MJMG01000010">
    <property type="protein sequence ID" value="OEY86445.1"/>
    <property type="molecule type" value="Genomic_DNA"/>
</dbReference>
<dbReference type="AlphaFoldDB" id="A0A1E7QJ09"/>